<gene>
    <name evidence="6" type="ORF">A1359_00590</name>
</gene>
<name>A0A177NC29_9GAMM</name>
<evidence type="ECO:0000259" key="5">
    <source>
        <dbReference type="PROSITE" id="PS50887"/>
    </source>
</evidence>
<dbReference type="AlphaFoldDB" id="A0A177NC29"/>
<evidence type="ECO:0000313" key="7">
    <source>
        <dbReference type="Proteomes" id="UP000078476"/>
    </source>
</evidence>
<dbReference type="SMART" id="SM00267">
    <property type="entry name" value="GGDEF"/>
    <property type="match status" value="1"/>
</dbReference>
<sequence length="507" mass="57740">MSFFKKKDDNLDIWKDKYFKLLDTQEQFEKDQKANEVLLCKTIVRFALAVKGFNQALDPHLERIRDLLKTGLQRQELKKELDIFSKALMVMEDEANSNHLDASLLFDFLEKQYPSHLAELEAVHQQYVNREINNHQRLFLTLAEILEEKHQGQHDFSAELALSDSKLISQQLIRLLENADLPDVFSEEGKQLKSRLQGGLSLVPGFEDAVTLLLSIKKHMLVEQQEMADFLASLTDDLANLGLKASGVNMANEDAQNKRTSLDSDLTAQMADLQRKSATATQVEPLKQLIGIRLHKITQQIQSYNLKEQLEREKNQRELRELVQQIRDMESETLELQSRLDLAQQRATRDALTNLPNRLAFDDRLTDELARARRYGSFLTLAVWDIDFFKYINDTYGHKSGDKALVIISKLLSEHCRAADFVARFGGEEFVMVLPETDGKAALNVVDKLREVIESSGFVANGKRVTITMSCGLTQYLDGDTSETLFVRADGALYQAKQAGRNQCTLV</sequence>
<dbReference type="Pfam" id="PF00990">
    <property type="entry name" value="GGDEF"/>
    <property type="match status" value="1"/>
</dbReference>
<keyword evidence="7" id="KW-1185">Reference proteome</keyword>
<feature type="domain" description="GGDEF" evidence="5">
    <location>
        <begin position="377"/>
        <end position="507"/>
    </location>
</feature>
<dbReference type="PROSITE" id="PS50887">
    <property type="entry name" value="GGDEF"/>
    <property type="match status" value="1"/>
</dbReference>
<dbReference type="InterPro" id="IPR050469">
    <property type="entry name" value="Diguanylate_Cyclase"/>
</dbReference>
<keyword evidence="4" id="KW-0175">Coiled coil</keyword>
<feature type="coiled-coil region" evidence="4">
    <location>
        <begin position="305"/>
        <end position="346"/>
    </location>
</feature>
<dbReference type="InterPro" id="IPR029787">
    <property type="entry name" value="Nucleotide_cyclase"/>
</dbReference>
<accession>A0A177NC29</accession>
<dbReference type="PANTHER" id="PTHR45138">
    <property type="entry name" value="REGULATORY COMPONENTS OF SENSORY TRANSDUCTION SYSTEM"/>
    <property type="match status" value="1"/>
</dbReference>
<dbReference type="SUPFAM" id="SSF55073">
    <property type="entry name" value="Nucleotide cyclase"/>
    <property type="match status" value="1"/>
</dbReference>
<dbReference type="OrthoDB" id="9812260at2"/>
<dbReference type="NCBIfam" id="TIGR00254">
    <property type="entry name" value="GGDEF"/>
    <property type="match status" value="1"/>
</dbReference>
<dbReference type="InterPro" id="IPR000160">
    <property type="entry name" value="GGDEF_dom"/>
</dbReference>
<evidence type="ECO:0000256" key="4">
    <source>
        <dbReference type="SAM" id="Coils"/>
    </source>
</evidence>
<evidence type="ECO:0000256" key="1">
    <source>
        <dbReference type="ARBA" id="ARBA00001946"/>
    </source>
</evidence>
<dbReference type="EMBL" id="LUUI01000102">
    <property type="protein sequence ID" value="OAI15422.1"/>
    <property type="molecule type" value="Genomic_DNA"/>
</dbReference>
<dbReference type="Gene3D" id="3.30.70.270">
    <property type="match status" value="1"/>
</dbReference>
<dbReference type="RefSeq" id="WP_066982285.1">
    <property type="nucleotide sequence ID" value="NZ_LUUI01000102.1"/>
</dbReference>
<comment type="catalytic activity">
    <reaction evidence="3">
        <text>2 GTP = 3',3'-c-di-GMP + 2 diphosphate</text>
        <dbReference type="Rhea" id="RHEA:24898"/>
        <dbReference type="ChEBI" id="CHEBI:33019"/>
        <dbReference type="ChEBI" id="CHEBI:37565"/>
        <dbReference type="ChEBI" id="CHEBI:58805"/>
        <dbReference type="EC" id="2.7.7.65"/>
    </reaction>
</comment>
<protein>
    <recommendedName>
        <fullName evidence="2">diguanylate cyclase</fullName>
        <ecNumber evidence="2">2.7.7.65</ecNumber>
    </recommendedName>
</protein>
<dbReference type="STRING" id="980561.A1359_00590"/>
<proteinExistence type="predicted"/>
<dbReference type="GO" id="GO:0052621">
    <property type="term" value="F:diguanylate cyclase activity"/>
    <property type="evidence" value="ECO:0007669"/>
    <property type="project" value="UniProtKB-EC"/>
</dbReference>
<dbReference type="InterPro" id="IPR043128">
    <property type="entry name" value="Rev_trsase/Diguanyl_cyclase"/>
</dbReference>
<dbReference type="FunFam" id="3.30.70.270:FF:000001">
    <property type="entry name" value="Diguanylate cyclase domain protein"/>
    <property type="match status" value="1"/>
</dbReference>
<dbReference type="CDD" id="cd01949">
    <property type="entry name" value="GGDEF"/>
    <property type="match status" value="1"/>
</dbReference>
<organism evidence="6 7">
    <name type="scientific">Methylomonas lenta</name>
    <dbReference type="NCBI Taxonomy" id="980561"/>
    <lineage>
        <taxon>Bacteria</taxon>
        <taxon>Pseudomonadati</taxon>
        <taxon>Pseudomonadota</taxon>
        <taxon>Gammaproteobacteria</taxon>
        <taxon>Methylococcales</taxon>
        <taxon>Methylococcaceae</taxon>
        <taxon>Methylomonas</taxon>
    </lineage>
</organism>
<comment type="caution">
    <text evidence="6">The sequence shown here is derived from an EMBL/GenBank/DDBJ whole genome shotgun (WGS) entry which is preliminary data.</text>
</comment>
<comment type="cofactor">
    <cofactor evidence="1">
        <name>Mg(2+)</name>
        <dbReference type="ChEBI" id="CHEBI:18420"/>
    </cofactor>
</comment>
<dbReference type="Proteomes" id="UP000078476">
    <property type="component" value="Unassembled WGS sequence"/>
</dbReference>
<dbReference type="PANTHER" id="PTHR45138:SF9">
    <property type="entry name" value="DIGUANYLATE CYCLASE DGCM-RELATED"/>
    <property type="match status" value="1"/>
</dbReference>
<evidence type="ECO:0000313" key="6">
    <source>
        <dbReference type="EMBL" id="OAI15422.1"/>
    </source>
</evidence>
<evidence type="ECO:0000256" key="3">
    <source>
        <dbReference type="ARBA" id="ARBA00034247"/>
    </source>
</evidence>
<evidence type="ECO:0000256" key="2">
    <source>
        <dbReference type="ARBA" id="ARBA00012528"/>
    </source>
</evidence>
<reference evidence="6 7" key="1">
    <citation type="submission" date="2016-03" db="EMBL/GenBank/DDBJ databases">
        <authorList>
            <person name="Ploux O."/>
        </authorList>
    </citation>
    <scope>NUCLEOTIDE SEQUENCE [LARGE SCALE GENOMIC DNA]</scope>
    <source>
        <strain evidence="6 7">R-45370</strain>
    </source>
</reference>
<dbReference type="EC" id="2.7.7.65" evidence="2"/>